<feature type="transmembrane region" description="Helical" evidence="9">
    <location>
        <begin position="356"/>
        <end position="377"/>
    </location>
</feature>
<dbReference type="GO" id="GO:0015173">
    <property type="term" value="F:aromatic amino acid transmembrane transporter activity"/>
    <property type="evidence" value="ECO:0007669"/>
    <property type="project" value="InterPro"/>
</dbReference>
<dbReference type="PANTHER" id="PTHR46997:SF2">
    <property type="entry name" value="TYROSINE-SPECIFIC TRANSPORT SYSTEM"/>
    <property type="match status" value="1"/>
</dbReference>
<dbReference type="EMBL" id="NSIT01000001">
    <property type="protein sequence ID" value="PJE80995.1"/>
    <property type="molecule type" value="Genomic_DNA"/>
</dbReference>
<keyword evidence="4" id="KW-0997">Cell inner membrane</keyword>
<evidence type="ECO:0000256" key="3">
    <source>
        <dbReference type="ARBA" id="ARBA00022475"/>
    </source>
</evidence>
<proteinExistence type="predicted"/>
<comment type="subcellular location">
    <subcellularLocation>
        <location evidence="1">Cell inner membrane</location>
        <topology evidence="1">Multi-pass membrane protein</topology>
    </subcellularLocation>
</comment>
<feature type="transmembrane region" description="Helical" evidence="9">
    <location>
        <begin position="202"/>
        <end position="226"/>
    </location>
</feature>
<name>A0A2H9TCM6_9ZZZZ</name>
<keyword evidence="8 9" id="KW-0472">Membrane</keyword>
<keyword evidence="6" id="KW-0029">Amino-acid transport</keyword>
<dbReference type="PANTHER" id="PTHR46997">
    <property type="entry name" value="LOW AFFINITY TRYPTOPHAN PERMEASE-RELATED"/>
    <property type="match status" value="1"/>
</dbReference>
<feature type="transmembrane region" description="Helical" evidence="9">
    <location>
        <begin position="21"/>
        <end position="43"/>
    </location>
</feature>
<feature type="transmembrane region" description="Helical" evidence="9">
    <location>
        <begin position="398"/>
        <end position="423"/>
    </location>
</feature>
<feature type="transmembrane region" description="Helical" evidence="9">
    <location>
        <begin position="92"/>
        <end position="116"/>
    </location>
</feature>
<organism evidence="10">
    <name type="scientific">invertebrate metagenome</name>
    <dbReference type="NCBI Taxonomy" id="1711999"/>
    <lineage>
        <taxon>unclassified sequences</taxon>
        <taxon>metagenomes</taxon>
        <taxon>organismal metagenomes</taxon>
    </lineage>
</organism>
<keyword evidence="2" id="KW-0813">Transport</keyword>
<evidence type="ECO:0000256" key="4">
    <source>
        <dbReference type="ARBA" id="ARBA00022519"/>
    </source>
</evidence>
<feature type="transmembrane region" description="Helical" evidence="9">
    <location>
        <begin position="291"/>
        <end position="318"/>
    </location>
</feature>
<evidence type="ECO:0000256" key="1">
    <source>
        <dbReference type="ARBA" id="ARBA00004429"/>
    </source>
</evidence>
<dbReference type="Gene3D" id="1.20.1740.10">
    <property type="entry name" value="Amino acid/polyamine transporter I"/>
    <property type="match status" value="1"/>
</dbReference>
<evidence type="ECO:0000313" key="10">
    <source>
        <dbReference type="EMBL" id="PJE80995.1"/>
    </source>
</evidence>
<accession>A0A2H9TCM6</accession>
<dbReference type="InterPro" id="IPR013059">
    <property type="entry name" value="Trp_tyr_transpt"/>
</dbReference>
<keyword evidence="5 9" id="KW-0812">Transmembrane</keyword>
<gene>
    <name evidence="10" type="primary">mtr_1</name>
    <name evidence="10" type="ORF">CI610_00052</name>
</gene>
<feature type="transmembrane region" description="Helical" evidence="9">
    <location>
        <begin position="49"/>
        <end position="72"/>
    </location>
</feature>
<dbReference type="InterPro" id="IPR018227">
    <property type="entry name" value="Amino_acid_transport_2"/>
</dbReference>
<dbReference type="AlphaFoldDB" id="A0A2H9TCM6"/>
<evidence type="ECO:0000256" key="2">
    <source>
        <dbReference type="ARBA" id="ARBA00022448"/>
    </source>
</evidence>
<dbReference type="GO" id="GO:0005886">
    <property type="term" value="C:plasma membrane"/>
    <property type="evidence" value="ECO:0007669"/>
    <property type="project" value="UniProtKB-SubCell"/>
</dbReference>
<keyword evidence="7 9" id="KW-1133">Transmembrane helix</keyword>
<sequence>MAEMGSHIDVLSEKPVRRRRTIAGGAFIVAGTAVGAGMFSMPVVTSGIWFSYSLLLLMIVGFCMYSASLYLLEVNLRFPRGAGFDTMVHHFFGRWGQVINGVSVAFVCYVLTYAYISGGSSIVTHSVSAINGANLSPEAGSLIFSVCLGAVVIAGTWFVDRVSTVLVGGMLITFASFVFGILDFSEPARLFPCITVSEALPYSLMTLPFMAVSFGIQNCIPSLTRYFDKDSRAVRKSVFCGTLLALLFYCVWQAGIFSNLSREQFPAVIKRGGNIGALLAALKANGLSSQIYYLLQLFSHMAVASSFLGVSLSLFDYISDLFGFSDNLAGRLKTGAVTFLPPTLLGMFLPDGFIKAIVFAGLGAVVFAILVPVLMAYMARQQEYSPGDFKVSGGSVRMFIVGLFGVVVFILSLLEILSLLPAFGH</sequence>
<evidence type="ECO:0000256" key="7">
    <source>
        <dbReference type="ARBA" id="ARBA00022989"/>
    </source>
</evidence>
<dbReference type="Pfam" id="PF03222">
    <property type="entry name" value="Trp_Tyr_perm"/>
    <property type="match status" value="1"/>
</dbReference>
<feature type="transmembrane region" description="Helical" evidence="9">
    <location>
        <begin position="139"/>
        <end position="158"/>
    </location>
</feature>
<evidence type="ECO:0000256" key="6">
    <source>
        <dbReference type="ARBA" id="ARBA00022970"/>
    </source>
</evidence>
<keyword evidence="3" id="KW-1003">Cell membrane</keyword>
<dbReference type="GO" id="GO:0003333">
    <property type="term" value="P:amino acid transmembrane transport"/>
    <property type="evidence" value="ECO:0007669"/>
    <property type="project" value="InterPro"/>
</dbReference>
<dbReference type="PRINTS" id="PR00166">
    <property type="entry name" value="AROAAPRMEASE"/>
</dbReference>
<evidence type="ECO:0000256" key="9">
    <source>
        <dbReference type="SAM" id="Phobius"/>
    </source>
</evidence>
<comment type="caution">
    <text evidence="10">The sequence shown here is derived from an EMBL/GenBank/DDBJ whole genome shotgun (WGS) entry which is preliminary data.</text>
</comment>
<feature type="transmembrane region" description="Helical" evidence="9">
    <location>
        <begin position="238"/>
        <end position="257"/>
    </location>
</feature>
<protein>
    <submittedName>
        <fullName evidence="10">Tryptophan-specific transport protein</fullName>
    </submittedName>
</protein>
<reference evidence="10" key="1">
    <citation type="journal article" date="2017" name="Appl. Environ. Microbiol.">
        <title>Molecular characterization of an Endozoicomonas-like organism causing infection in king scallop Pecten maximus L.</title>
        <authorList>
            <person name="Cano I."/>
            <person name="van Aerle R."/>
            <person name="Ross S."/>
            <person name="Verner-Jeffreys D.W."/>
            <person name="Paley R.K."/>
            <person name="Rimmer G."/>
            <person name="Ryder D."/>
            <person name="Hooper P."/>
            <person name="Stone D."/>
            <person name="Feist S.W."/>
        </authorList>
    </citation>
    <scope>NUCLEOTIDE SEQUENCE</scope>
</reference>
<dbReference type="NCBIfam" id="TIGR00837">
    <property type="entry name" value="araaP"/>
    <property type="match status" value="1"/>
</dbReference>
<evidence type="ECO:0000256" key="5">
    <source>
        <dbReference type="ARBA" id="ARBA00022692"/>
    </source>
</evidence>
<evidence type="ECO:0000256" key="8">
    <source>
        <dbReference type="ARBA" id="ARBA00023136"/>
    </source>
</evidence>
<feature type="transmembrane region" description="Helical" evidence="9">
    <location>
        <begin position="165"/>
        <end position="182"/>
    </location>
</feature>